<evidence type="ECO:0000313" key="2">
    <source>
        <dbReference type="EMBL" id="CDW47267.1"/>
    </source>
</evidence>
<protein>
    <submittedName>
        <fullName evidence="2">Uncharacterized protein</fullName>
    </submittedName>
</protein>
<keyword evidence="1" id="KW-1133">Transmembrane helix</keyword>
<proteinExistence type="predicted"/>
<evidence type="ECO:0000256" key="1">
    <source>
        <dbReference type="SAM" id="Phobius"/>
    </source>
</evidence>
<keyword evidence="1" id="KW-0472">Membrane</keyword>
<dbReference type="EMBL" id="HACA01029906">
    <property type="protein sequence ID" value="CDW47267.1"/>
    <property type="molecule type" value="Transcribed_RNA"/>
</dbReference>
<organism evidence="2">
    <name type="scientific">Lepeophtheirus salmonis</name>
    <name type="common">Salmon louse</name>
    <name type="synonym">Caligus salmonis</name>
    <dbReference type="NCBI Taxonomy" id="72036"/>
    <lineage>
        <taxon>Eukaryota</taxon>
        <taxon>Metazoa</taxon>
        <taxon>Ecdysozoa</taxon>
        <taxon>Arthropoda</taxon>
        <taxon>Crustacea</taxon>
        <taxon>Multicrustacea</taxon>
        <taxon>Hexanauplia</taxon>
        <taxon>Copepoda</taxon>
        <taxon>Siphonostomatoida</taxon>
        <taxon>Caligidae</taxon>
        <taxon>Lepeophtheirus</taxon>
    </lineage>
</organism>
<name>A0A0K2VAR0_LEPSM</name>
<reference evidence="2" key="1">
    <citation type="submission" date="2014-05" db="EMBL/GenBank/DDBJ databases">
        <authorList>
            <person name="Chronopoulou M."/>
        </authorList>
    </citation>
    <scope>NUCLEOTIDE SEQUENCE</scope>
    <source>
        <tissue evidence="2">Whole organism</tissue>
    </source>
</reference>
<accession>A0A0K2VAR0</accession>
<keyword evidence="1" id="KW-0812">Transmembrane</keyword>
<feature type="transmembrane region" description="Helical" evidence="1">
    <location>
        <begin position="6"/>
        <end position="32"/>
    </location>
</feature>
<dbReference type="AlphaFoldDB" id="A0A0K2VAR0"/>
<sequence length="62" mass="6721">MAFRSPPWIILFFNGIYVISCPFSVASVLSVLRSKSDSCMLSEGIILSMTSEASLTRSSNAT</sequence>